<name>A0A1R2BSQ5_9CILI</name>
<dbReference type="Pfam" id="PF00970">
    <property type="entry name" value="FAD_binding_6"/>
    <property type="match status" value="1"/>
</dbReference>
<evidence type="ECO:0000256" key="6">
    <source>
        <dbReference type="ARBA" id="ARBA00022692"/>
    </source>
</evidence>
<dbReference type="Pfam" id="PF03188">
    <property type="entry name" value="Cytochrom_B561"/>
    <property type="match status" value="1"/>
</dbReference>
<feature type="transmembrane region" description="Helical" evidence="15">
    <location>
        <begin position="185"/>
        <end position="205"/>
    </location>
</feature>
<dbReference type="CDD" id="cd08760">
    <property type="entry name" value="Cyt_b561_FRRS1_like"/>
    <property type="match status" value="1"/>
</dbReference>
<dbReference type="AlphaFoldDB" id="A0A1R2BSQ5"/>
<evidence type="ECO:0000256" key="15">
    <source>
        <dbReference type="SAM" id="Phobius"/>
    </source>
</evidence>
<keyword evidence="6 15" id="KW-0812">Transmembrane</keyword>
<feature type="binding site" evidence="14">
    <location>
        <position position="544"/>
    </location>
    <ligand>
        <name>FAD</name>
        <dbReference type="ChEBI" id="CHEBI:57692"/>
    </ligand>
</feature>
<evidence type="ECO:0000256" key="7">
    <source>
        <dbReference type="ARBA" id="ARBA00022723"/>
    </source>
</evidence>
<evidence type="ECO:0000256" key="3">
    <source>
        <dbReference type="ARBA" id="ARBA00022448"/>
    </source>
</evidence>
<proteinExistence type="predicted"/>
<gene>
    <name evidence="20" type="ORF">SteCoe_20050</name>
</gene>
<keyword evidence="16" id="KW-0732">Signal</keyword>
<feature type="transmembrane region" description="Helical" evidence="15">
    <location>
        <begin position="212"/>
        <end position="234"/>
    </location>
</feature>
<evidence type="ECO:0000256" key="10">
    <source>
        <dbReference type="ARBA" id="ARBA00022989"/>
    </source>
</evidence>
<feature type="domain" description="DOMON" evidence="18">
    <location>
        <begin position="26"/>
        <end position="145"/>
    </location>
</feature>
<evidence type="ECO:0000256" key="1">
    <source>
        <dbReference type="ARBA" id="ARBA00001974"/>
    </source>
</evidence>
<comment type="cofactor">
    <cofactor evidence="1 14">
        <name>FAD</name>
        <dbReference type="ChEBI" id="CHEBI:57692"/>
    </cofactor>
</comment>
<evidence type="ECO:0000256" key="8">
    <source>
        <dbReference type="ARBA" id="ARBA00022827"/>
    </source>
</evidence>
<dbReference type="SMART" id="SM00664">
    <property type="entry name" value="DoH"/>
    <property type="match status" value="1"/>
</dbReference>
<dbReference type="PANTHER" id="PTHR19370">
    <property type="entry name" value="NADH-CYTOCHROME B5 REDUCTASE"/>
    <property type="match status" value="1"/>
</dbReference>
<dbReference type="PROSITE" id="PS50255">
    <property type="entry name" value="CYTOCHROME_B5_2"/>
    <property type="match status" value="1"/>
</dbReference>
<organism evidence="20 21">
    <name type="scientific">Stentor coeruleus</name>
    <dbReference type="NCBI Taxonomy" id="5963"/>
    <lineage>
        <taxon>Eukaryota</taxon>
        <taxon>Sar</taxon>
        <taxon>Alveolata</taxon>
        <taxon>Ciliophora</taxon>
        <taxon>Postciliodesmatophora</taxon>
        <taxon>Heterotrichea</taxon>
        <taxon>Heterotrichida</taxon>
        <taxon>Stentoridae</taxon>
        <taxon>Stentor</taxon>
    </lineage>
</organism>
<dbReference type="PROSITE" id="PS51384">
    <property type="entry name" value="FAD_FR"/>
    <property type="match status" value="1"/>
</dbReference>
<dbReference type="CDD" id="cd09631">
    <property type="entry name" value="DOMON_DOH"/>
    <property type="match status" value="1"/>
</dbReference>
<dbReference type="Proteomes" id="UP000187209">
    <property type="component" value="Unassembled WGS sequence"/>
</dbReference>
<evidence type="ECO:0000313" key="20">
    <source>
        <dbReference type="EMBL" id="OMJ79852.1"/>
    </source>
</evidence>
<evidence type="ECO:0000256" key="16">
    <source>
        <dbReference type="SAM" id="SignalP"/>
    </source>
</evidence>
<keyword evidence="8 14" id="KW-0274">FAD</keyword>
<feature type="binding site" evidence="14">
    <location>
        <position position="546"/>
    </location>
    <ligand>
        <name>FAD</name>
        <dbReference type="ChEBI" id="CHEBI:57692"/>
    </ligand>
</feature>
<keyword evidence="11" id="KW-0560">Oxidoreductase</keyword>
<keyword evidence="5 14" id="KW-0285">Flavoprotein</keyword>
<dbReference type="InterPro" id="IPR039261">
    <property type="entry name" value="FNR_nucleotide-bd"/>
</dbReference>
<dbReference type="SUPFAM" id="SSF55856">
    <property type="entry name" value="Cytochrome b5-like heme/steroid binding domain"/>
    <property type="match status" value="1"/>
</dbReference>
<dbReference type="InterPro" id="IPR036400">
    <property type="entry name" value="Cyt_B5-like_heme/steroid_sf"/>
</dbReference>
<dbReference type="OrthoDB" id="2419613at2759"/>
<feature type="transmembrane region" description="Helical" evidence="15">
    <location>
        <begin position="294"/>
        <end position="314"/>
    </location>
</feature>
<dbReference type="InterPro" id="IPR001834">
    <property type="entry name" value="CBR-like"/>
</dbReference>
<comment type="caution">
    <text evidence="20">The sequence shown here is derived from an EMBL/GenBank/DDBJ whole genome shotgun (WGS) entry which is preliminary data.</text>
</comment>
<dbReference type="Gene3D" id="3.40.50.80">
    <property type="entry name" value="Nucleotide-binding domain of ferredoxin-NADP reductase (FNR) module"/>
    <property type="match status" value="1"/>
</dbReference>
<dbReference type="GO" id="GO:0020037">
    <property type="term" value="F:heme binding"/>
    <property type="evidence" value="ECO:0007669"/>
    <property type="project" value="InterPro"/>
</dbReference>
<dbReference type="GO" id="GO:0016491">
    <property type="term" value="F:oxidoreductase activity"/>
    <property type="evidence" value="ECO:0007669"/>
    <property type="project" value="UniProtKB-KW"/>
</dbReference>
<evidence type="ECO:0000256" key="11">
    <source>
        <dbReference type="ARBA" id="ARBA00023002"/>
    </source>
</evidence>
<dbReference type="InterPro" id="IPR017927">
    <property type="entry name" value="FAD-bd_FR_type"/>
</dbReference>
<dbReference type="GO" id="GO:0016020">
    <property type="term" value="C:membrane"/>
    <property type="evidence" value="ECO:0007669"/>
    <property type="project" value="UniProtKB-SubCell"/>
</dbReference>
<evidence type="ECO:0000256" key="4">
    <source>
        <dbReference type="ARBA" id="ARBA00022617"/>
    </source>
</evidence>
<keyword evidence="9" id="KW-0249">Electron transport</keyword>
<accession>A0A1R2BSQ5</accession>
<evidence type="ECO:0000256" key="12">
    <source>
        <dbReference type="ARBA" id="ARBA00023004"/>
    </source>
</evidence>
<feature type="binding site" evidence="14">
    <location>
        <position position="553"/>
    </location>
    <ligand>
        <name>FAD</name>
        <dbReference type="ChEBI" id="CHEBI:57692"/>
    </ligand>
</feature>
<feature type="domain" description="Cytochrome b5 heme-binding" evidence="17">
    <location>
        <begin position="349"/>
        <end position="441"/>
    </location>
</feature>
<evidence type="ECO:0000259" key="18">
    <source>
        <dbReference type="PROSITE" id="PS50836"/>
    </source>
</evidence>
<keyword evidence="10 15" id="KW-1133">Transmembrane helix</keyword>
<dbReference type="PROSITE" id="PS50836">
    <property type="entry name" value="DOMON"/>
    <property type="match status" value="1"/>
</dbReference>
<dbReference type="InterPro" id="IPR006593">
    <property type="entry name" value="Cyt_b561/ferric_Rdtase_TM"/>
</dbReference>
<evidence type="ECO:0008006" key="22">
    <source>
        <dbReference type="Google" id="ProtNLM"/>
    </source>
</evidence>
<evidence type="ECO:0000259" key="17">
    <source>
        <dbReference type="PROSITE" id="PS50255"/>
    </source>
</evidence>
<feature type="chain" id="PRO_5012164287" description="DOMON domain-containing protein" evidence="16">
    <location>
        <begin position="20"/>
        <end position="706"/>
    </location>
</feature>
<evidence type="ECO:0000256" key="14">
    <source>
        <dbReference type="PIRSR" id="PIRSR601834-1"/>
    </source>
</evidence>
<dbReference type="GO" id="GO:0046872">
    <property type="term" value="F:metal ion binding"/>
    <property type="evidence" value="ECO:0007669"/>
    <property type="project" value="UniProtKB-KW"/>
</dbReference>
<dbReference type="EMBL" id="MPUH01000451">
    <property type="protein sequence ID" value="OMJ79852.1"/>
    <property type="molecule type" value="Genomic_DNA"/>
</dbReference>
<keyword evidence="13 15" id="KW-0472">Membrane</keyword>
<dbReference type="SMART" id="SM00665">
    <property type="entry name" value="B561"/>
    <property type="match status" value="1"/>
</dbReference>
<protein>
    <recommendedName>
        <fullName evidence="22">DOMON domain-containing protein</fullName>
    </recommendedName>
</protein>
<dbReference type="SUPFAM" id="SSF63380">
    <property type="entry name" value="Riboflavin synthase domain-like"/>
    <property type="match status" value="1"/>
</dbReference>
<dbReference type="PROSITE" id="PS00191">
    <property type="entry name" value="CYTOCHROME_B5_1"/>
    <property type="match status" value="1"/>
</dbReference>
<keyword evidence="12" id="KW-0408">Iron</keyword>
<dbReference type="InterPro" id="IPR017938">
    <property type="entry name" value="Riboflavin_synthase-like_b-brl"/>
</dbReference>
<evidence type="ECO:0000256" key="9">
    <source>
        <dbReference type="ARBA" id="ARBA00022982"/>
    </source>
</evidence>
<comment type="subcellular location">
    <subcellularLocation>
        <location evidence="2">Membrane</location>
    </subcellularLocation>
</comment>
<dbReference type="InterPro" id="IPR008333">
    <property type="entry name" value="Cbr1-like_FAD-bd_dom"/>
</dbReference>
<evidence type="ECO:0000259" key="19">
    <source>
        <dbReference type="PROSITE" id="PS51384"/>
    </source>
</evidence>
<evidence type="ECO:0000313" key="21">
    <source>
        <dbReference type="Proteomes" id="UP000187209"/>
    </source>
</evidence>
<dbReference type="Gene3D" id="1.20.120.1770">
    <property type="match status" value="1"/>
</dbReference>
<feature type="transmembrane region" description="Helical" evidence="15">
    <location>
        <begin position="320"/>
        <end position="344"/>
    </location>
</feature>
<evidence type="ECO:0000256" key="13">
    <source>
        <dbReference type="ARBA" id="ARBA00023136"/>
    </source>
</evidence>
<sequence length="706" mass="79657">MKSILIALILAIGVFGGEALSQQIDSVMTMEWSVLDSEWIQIHLLCKVQLGYCSIGLRSSMTDCDMFAALSDGENVSLIDYWSRDHGTPRDDITEGGSEDIKYVSGGLDNSGNIDVTFKRKLNTGDKYDQEILLDNRGNICWGYRNNRKGWTEHTEYGDAGFVWATTKDNMYFSSSKESKYNHGVAMSVGWSCLAVIGIFASRYFKYTSWWIYVHVIPLLTASLITIISSSLLFKDDKYSTESMSEKTFDHSRLGMIMSSIVISQCIFGVMYSYFKIFTKNVQALTILARAHKVIGYALLIVGLINCLKGWEIYHGKAGLPLTILGYIIAVLGFAGFEIYQIFFKNRRLPASSKLPIITHSVAMEMIANGSKLMFADDMVLDVGGFILSHPGGSFMITECLGEDTGKYMVGCSSYGGAILPYTHTDKAFSYFKNFAIGCIPTPDGYLHSPTNSSQSTMQFTLVSKKFLNESTFLIHLKSDEFKMASQCQDPSWIGKHFMVLHSSRFKTVRRYYSTMFVDLIEWSAELGLTQRAERTDDGYVKFIYKVYPGGYMTNHMNSLKTGEVLDIKGPFGPGLMLSKMDGNYLAFGGGTGLVPFLDLIYYAWKIGCNEDKFKLTVFAFFRSWKDGFALDILEKMRDYIKPPWLQVHILLDDNSEQMKQIPELVKSHLEKEVTSAWICGPSGFNRYYHGFLLKNGVEKRKIIMM</sequence>
<dbReference type="SUPFAM" id="SSF49344">
    <property type="entry name" value="CBD9-like"/>
    <property type="match status" value="1"/>
</dbReference>
<dbReference type="InterPro" id="IPR018506">
    <property type="entry name" value="Cyt_B5_heme-BS"/>
</dbReference>
<reference evidence="20 21" key="1">
    <citation type="submission" date="2016-11" db="EMBL/GenBank/DDBJ databases">
        <title>The macronuclear genome of Stentor coeruleus: a giant cell with tiny introns.</title>
        <authorList>
            <person name="Slabodnick M."/>
            <person name="Ruby J.G."/>
            <person name="Reiff S.B."/>
            <person name="Swart E.C."/>
            <person name="Gosai S."/>
            <person name="Prabakaran S."/>
            <person name="Witkowska E."/>
            <person name="Larue G.E."/>
            <person name="Fisher S."/>
            <person name="Freeman R.M."/>
            <person name="Gunawardena J."/>
            <person name="Chu W."/>
            <person name="Stover N.A."/>
            <person name="Gregory B.D."/>
            <person name="Nowacki M."/>
            <person name="Derisi J."/>
            <person name="Roy S.W."/>
            <person name="Marshall W.F."/>
            <person name="Sood P."/>
        </authorList>
    </citation>
    <scope>NUCLEOTIDE SEQUENCE [LARGE SCALE GENOMIC DNA]</scope>
    <source>
        <strain evidence="20">WM001</strain>
    </source>
</reference>
<feature type="domain" description="FAD-binding FR-type" evidence="19">
    <location>
        <begin position="455"/>
        <end position="578"/>
    </location>
</feature>
<feature type="transmembrane region" description="Helical" evidence="15">
    <location>
        <begin position="254"/>
        <end position="274"/>
    </location>
</feature>
<feature type="signal peptide" evidence="16">
    <location>
        <begin position="1"/>
        <end position="19"/>
    </location>
</feature>
<keyword evidence="3" id="KW-0813">Transport</keyword>
<dbReference type="SUPFAM" id="SSF52343">
    <property type="entry name" value="Ferredoxin reductase-like, C-terminal NADP-linked domain"/>
    <property type="match status" value="1"/>
</dbReference>
<dbReference type="Gene3D" id="2.40.30.10">
    <property type="entry name" value="Translation factors"/>
    <property type="match status" value="1"/>
</dbReference>
<dbReference type="Pfam" id="PF03351">
    <property type="entry name" value="DOMON"/>
    <property type="match status" value="1"/>
</dbReference>
<evidence type="ECO:0000256" key="2">
    <source>
        <dbReference type="ARBA" id="ARBA00004370"/>
    </source>
</evidence>
<feature type="transmembrane region" description="Helical" evidence="15">
    <location>
        <begin position="585"/>
        <end position="605"/>
    </location>
</feature>
<evidence type="ECO:0000256" key="5">
    <source>
        <dbReference type="ARBA" id="ARBA00022630"/>
    </source>
</evidence>
<dbReference type="Gene3D" id="3.10.120.10">
    <property type="entry name" value="Cytochrome b5-like heme/steroid binding domain"/>
    <property type="match status" value="1"/>
</dbReference>
<keyword evidence="4" id="KW-0349">Heme</keyword>
<dbReference type="InterPro" id="IPR005018">
    <property type="entry name" value="DOMON_domain"/>
</dbReference>
<keyword evidence="7" id="KW-0479">Metal-binding</keyword>
<dbReference type="InterPro" id="IPR001199">
    <property type="entry name" value="Cyt_B5-like_heme/steroid-bd"/>
</dbReference>
<dbReference type="InterPro" id="IPR045266">
    <property type="entry name" value="DOH_DOMON"/>
</dbReference>
<keyword evidence="21" id="KW-1185">Reference proteome</keyword>